<reference evidence="9" key="1">
    <citation type="submission" date="2005-10" db="EMBL/GenBank/DDBJ databases">
        <authorList>
            <person name="Loftus B.J."/>
            <person name="Nene V.M."/>
            <person name="Hannick L.I."/>
            <person name="Bidwell S."/>
            <person name="Haas B."/>
            <person name="Amedeo P."/>
            <person name="Orvis J."/>
            <person name="Wortman J.R."/>
            <person name="White O.R."/>
            <person name="Salzberg S."/>
            <person name="Shumway M."/>
            <person name="Koo H."/>
            <person name="Zhao Y."/>
            <person name="Holmes M."/>
            <person name="Miller J."/>
            <person name="Schatz M."/>
            <person name="Pop M."/>
            <person name="Pai G."/>
            <person name="Utterback T."/>
            <person name="Rogers Y.-H."/>
            <person name="Kravitz S."/>
            <person name="Fraser C.M."/>
        </authorList>
    </citation>
    <scope>NUCLEOTIDE SEQUENCE</scope>
    <source>
        <strain evidence="9">Liverpool</strain>
    </source>
</reference>
<keyword evidence="2 7" id="KW-0732">Signal</keyword>
<dbReference type="InterPro" id="IPR051940">
    <property type="entry name" value="Chitin_bind-dev_reg"/>
</dbReference>
<feature type="domain" description="Chitin-binding type-2" evidence="8">
    <location>
        <begin position="96"/>
        <end position="155"/>
    </location>
</feature>
<evidence type="ECO:0000256" key="4">
    <source>
        <dbReference type="ARBA" id="ARBA00023157"/>
    </source>
</evidence>
<dbReference type="PhylomeDB" id="Q17I33"/>
<dbReference type="Proteomes" id="UP000682892">
    <property type="component" value="Unassembled WGS sequence"/>
</dbReference>
<dbReference type="Gene3D" id="2.170.140.10">
    <property type="entry name" value="Chitin binding domain"/>
    <property type="match status" value="3"/>
</dbReference>
<feature type="region of interest" description="Disordered" evidence="6">
    <location>
        <begin position="156"/>
        <end position="182"/>
    </location>
</feature>
<feature type="domain" description="Chitin-binding type-2" evidence="8">
    <location>
        <begin position="21"/>
        <end position="81"/>
    </location>
</feature>
<reference evidence="9" key="2">
    <citation type="journal article" date="2007" name="Science">
        <title>Genome sequence of Aedes aegypti, a major arbovirus vector.</title>
        <authorList>
            <person name="Nene V."/>
            <person name="Wortman J.R."/>
            <person name="Lawson D."/>
            <person name="Haas B."/>
            <person name="Kodira C."/>
            <person name="Tu Z.J."/>
            <person name="Loftus B."/>
            <person name="Xi Z."/>
            <person name="Megy K."/>
            <person name="Grabherr M."/>
            <person name="Ren Q."/>
            <person name="Zdobnov E.M."/>
            <person name="Lobo N.F."/>
            <person name="Campbell K.S."/>
            <person name="Brown S.E."/>
            <person name="Bonaldo M.F."/>
            <person name="Zhu J."/>
            <person name="Sinkins S.P."/>
            <person name="Hogenkamp D.G."/>
            <person name="Amedeo P."/>
            <person name="Arensburger P."/>
            <person name="Atkinson P.W."/>
            <person name="Bidwell S."/>
            <person name="Biedler J."/>
            <person name="Birney E."/>
            <person name="Bruggner R.V."/>
            <person name="Costas J."/>
            <person name="Coy M.R."/>
            <person name="Crabtree J."/>
            <person name="Crawford M."/>
            <person name="Debruyn B."/>
            <person name="Decaprio D."/>
            <person name="Eiglmeier K."/>
            <person name="Eisenstadt E."/>
            <person name="El-Dorry H."/>
            <person name="Gelbart W.M."/>
            <person name="Gomes S.L."/>
            <person name="Hammond M."/>
            <person name="Hannick L.I."/>
            <person name="Hogan J.R."/>
            <person name="Holmes M.H."/>
            <person name="Jaffe D."/>
            <person name="Johnston J.S."/>
            <person name="Kennedy R.C."/>
            <person name="Koo H."/>
            <person name="Kravitz S."/>
            <person name="Kriventseva E.V."/>
            <person name="Kulp D."/>
            <person name="Labutti K."/>
            <person name="Lee E."/>
            <person name="Li S."/>
            <person name="Lovin D.D."/>
            <person name="Mao C."/>
            <person name="Mauceli E."/>
            <person name="Menck C.F."/>
            <person name="Miller J.R."/>
            <person name="Montgomery P."/>
            <person name="Mori A."/>
            <person name="Nascimento A.L."/>
            <person name="Naveira H.F."/>
            <person name="Nusbaum C."/>
            <person name="O'leary S."/>
            <person name="Orvis J."/>
            <person name="Pertea M."/>
            <person name="Quesneville H."/>
            <person name="Reidenbach K.R."/>
            <person name="Rogers Y.H."/>
            <person name="Roth C.W."/>
            <person name="Schneider J.R."/>
            <person name="Schatz M."/>
            <person name="Shumway M."/>
            <person name="Stanke M."/>
            <person name="Stinson E.O."/>
            <person name="Tubio J.M."/>
            <person name="Vanzee J.P."/>
            <person name="Verjovski-Almeida S."/>
            <person name="Werner D."/>
            <person name="White O."/>
            <person name="Wyder S."/>
            <person name="Zeng Q."/>
            <person name="Zhao Q."/>
            <person name="Zhao Y."/>
            <person name="Hill C.A."/>
            <person name="Raikhel A.S."/>
            <person name="Soares M.B."/>
            <person name="Knudson D.L."/>
            <person name="Lee N.H."/>
            <person name="Galagan J."/>
            <person name="Salzberg S.L."/>
            <person name="Paulsen I.T."/>
            <person name="Dimopoulos G."/>
            <person name="Collins F.H."/>
            <person name="Birren B."/>
            <person name="Fraser-Liggett C.M."/>
            <person name="Severson D.W."/>
        </authorList>
    </citation>
    <scope>NUCLEOTIDE SEQUENCE [LARGE SCALE GENOMIC DNA]</scope>
    <source>
        <strain evidence="9">Liverpool</strain>
    </source>
</reference>
<dbReference type="SMART" id="SM00494">
    <property type="entry name" value="ChtBD2"/>
    <property type="match status" value="3"/>
</dbReference>
<evidence type="ECO:0000256" key="2">
    <source>
        <dbReference type="ARBA" id="ARBA00022729"/>
    </source>
</evidence>
<name>Q17I33_AEDAE</name>
<dbReference type="KEGG" id="aag:5574807"/>
<proteinExistence type="predicted"/>
<dbReference type="VEuPathDB" id="VectorBase:AAEL002481"/>
<sequence length="364" mass="39718">MNVLVRSILLLVLIDTSWATYSICADPRTSGGATHFPHPTNCAKFIMCNWGQPMEHDCPGGTLWNDFVKTCDHARNVRCRSGQLQNSVVPENHPNNPNCPRVVDMHRPVYAPHQDCSKFRVCTAMGTQEMQCNPGFNWNAISNRCEWSGTTAVIPNSPIHIRPTPLPTTTSRPSTTTPGILPTSCPRIIDQTKPVFLPHSECSKFYVCTLEGPIELKCKPGYHWSIRANRCELPWDAGCIDFNASPFSTTTPKASIPQTTTQATIKTCPSQVDPDGQVFLPHPDGAKMYICLPGIGRVELHCPVGMRWNKMGGCIPVEGARSDSPHTGVIPISQSTTIGSNIANATDASTKPDEAIGTDVPIFG</sequence>
<evidence type="ECO:0000256" key="6">
    <source>
        <dbReference type="SAM" id="MobiDB-lite"/>
    </source>
</evidence>
<dbReference type="PaxDb" id="7159-AAEL002481-PA"/>
<keyword evidence="4" id="KW-1015">Disulfide bond</keyword>
<dbReference type="Pfam" id="PF01607">
    <property type="entry name" value="CBM_14"/>
    <property type="match status" value="3"/>
</dbReference>
<protein>
    <submittedName>
        <fullName evidence="9">AAEL002481-PA</fullName>
    </submittedName>
</protein>
<feature type="chain" id="PRO_5030175485" evidence="7">
    <location>
        <begin position="20"/>
        <end position="364"/>
    </location>
</feature>
<evidence type="ECO:0000256" key="7">
    <source>
        <dbReference type="SAM" id="SignalP"/>
    </source>
</evidence>
<accession>Q17I33</accession>
<dbReference type="HOGENOM" id="CLU_761222_0_0_1"/>
<evidence type="ECO:0000256" key="1">
    <source>
        <dbReference type="ARBA" id="ARBA00022669"/>
    </source>
</evidence>
<dbReference type="PANTHER" id="PTHR23301">
    <property type="entry name" value="CHITIN BINDING PERITROPHIN-A"/>
    <property type="match status" value="1"/>
</dbReference>
<evidence type="ECO:0000313" key="10">
    <source>
        <dbReference type="Proteomes" id="UP000682892"/>
    </source>
</evidence>
<feature type="signal peptide" evidence="7">
    <location>
        <begin position="1"/>
        <end position="19"/>
    </location>
</feature>
<keyword evidence="3" id="KW-0677">Repeat</keyword>
<dbReference type="GO" id="GO:0008061">
    <property type="term" value="F:chitin binding"/>
    <property type="evidence" value="ECO:0007669"/>
    <property type="project" value="UniProtKB-KW"/>
</dbReference>
<gene>
    <name evidence="9" type="ORF">AaeL_AAEL002481</name>
</gene>
<feature type="compositionally biased region" description="Low complexity" evidence="6">
    <location>
        <begin position="167"/>
        <end position="178"/>
    </location>
</feature>
<dbReference type="GO" id="GO:0005576">
    <property type="term" value="C:extracellular region"/>
    <property type="evidence" value="ECO:0007669"/>
    <property type="project" value="InterPro"/>
</dbReference>
<dbReference type="OrthoDB" id="7784408at2759"/>
<dbReference type="SUPFAM" id="SSF57625">
    <property type="entry name" value="Invertebrate chitin-binding proteins"/>
    <property type="match status" value="3"/>
</dbReference>
<dbReference type="AlphaFoldDB" id="Q17I33"/>
<organism evidence="9 10">
    <name type="scientific">Aedes aegypti</name>
    <name type="common">Yellowfever mosquito</name>
    <name type="synonym">Culex aegypti</name>
    <dbReference type="NCBI Taxonomy" id="7159"/>
    <lineage>
        <taxon>Eukaryota</taxon>
        <taxon>Metazoa</taxon>
        <taxon>Ecdysozoa</taxon>
        <taxon>Arthropoda</taxon>
        <taxon>Hexapoda</taxon>
        <taxon>Insecta</taxon>
        <taxon>Pterygota</taxon>
        <taxon>Neoptera</taxon>
        <taxon>Endopterygota</taxon>
        <taxon>Diptera</taxon>
        <taxon>Nematocera</taxon>
        <taxon>Culicoidea</taxon>
        <taxon>Culicidae</taxon>
        <taxon>Culicinae</taxon>
        <taxon>Aedini</taxon>
        <taxon>Aedes</taxon>
        <taxon>Stegomyia</taxon>
    </lineage>
</organism>
<evidence type="ECO:0000259" key="8">
    <source>
        <dbReference type="PROSITE" id="PS50940"/>
    </source>
</evidence>
<evidence type="ECO:0000313" key="9">
    <source>
        <dbReference type="EMBL" id="EAT46326.1"/>
    </source>
</evidence>
<dbReference type="PROSITE" id="PS50940">
    <property type="entry name" value="CHIT_BIND_II"/>
    <property type="match status" value="3"/>
</dbReference>
<dbReference type="STRING" id="7159.Q17I33"/>
<keyword evidence="1" id="KW-0147">Chitin-binding</keyword>
<dbReference type="OMA" id="RANRCEL"/>
<dbReference type="InterPro" id="IPR002557">
    <property type="entry name" value="Chitin-bd_dom"/>
</dbReference>
<reference evidence="9" key="3">
    <citation type="submission" date="2012-09" db="EMBL/GenBank/DDBJ databases">
        <authorList>
            <consortium name="VectorBase"/>
        </authorList>
    </citation>
    <scope>NUCLEOTIDE SEQUENCE</scope>
    <source>
        <strain evidence="9">Liverpool</strain>
    </source>
</reference>
<evidence type="ECO:0000256" key="3">
    <source>
        <dbReference type="ARBA" id="ARBA00022737"/>
    </source>
</evidence>
<feature type="domain" description="Chitin-binding type-2" evidence="8">
    <location>
        <begin position="182"/>
        <end position="241"/>
    </location>
</feature>
<dbReference type="InterPro" id="IPR036508">
    <property type="entry name" value="Chitin-bd_dom_sf"/>
</dbReference>
<dbReference type="PANTHER" id="PTHR23301:SF0">
    <property type="entry name" value="CHITIN-BINDING TYPE-2 DOMAIN-CONTAINING PROTEIN-RELATED"/>
    <property type="match status" value="1"/>
</dbReference>
<evidence type="ECO:0000256" key="5">
    <source>
        <dbReference type="ARBA" id="ARBA00023180"/>
    </source>
</evidence>
<keyword evidence="5" id="KW-0325">Glycoprotein</keyword>
<dbReference type="EMBL" id="CH477243">
    <property type="protein sequence ID" value="EAT46326.1"/>
    <property type="molecule type" value="Genomic_DNA"/>
</dbReference>